<protein>
    <submittedName>
        <fullName evidence="11">Phosphate transport system substrate-binding protein</fullName>
    </submittedName>
</protein>
<dbReference type="AlphaFoldDB" id="A0A368XX10"/>
<keyword evidence="9" id="KW-1133">Transmembrane helix</keyword>
<comment type="similarity">
    <text evidence="3">Belongs to the PstS family.</text>
</comment>
<evidence type="ECO:0000256" key="5">
    <source>
        <dbReference type="ARBA" id="ARBA00022592"/>
    </source>
</evidence>
<proteinExistence type="inferred from homology"/>
<comment type="function">
    <text evidence="1">Part of the ABC transporter complex PstSACB involved in phosphate import.</text>
</comment>
<keyword evidence="12" id="KW-1185">Reference proteome</keyword>
<evidence type="ECO:0000256" key="9">
    <source>
        <dbReference type="SAM" id="Phobius"/>
    </source>
</evidence>
<dbReference type="GO" id="GO:0005886">
    <property type="term" value="C:plasma membrane"/>
    <property type="evidence" value="ECO:0007669"/>
    <property type="project" value="UniProtKB-SubCell"/>
</dbReference>
<feature type="transmembrane region" description="Helical" evidence="9">
    <location>
        <begin position="36"/>
        <end position="58"/>
    </location>
</feature>
<evidence type="ECO:0000256" key="1">
    <source>
        <dbReference type="ARBA" id="ARBA00002841"/>
    </source>
</evidence>
<keyword evidence="5" id="KW-0592">Phosphate transport</keyword>
<dbReference type="EMBL" id="QPJJ01000005">
    <property type="protein sequence ID" value="RCW72019.1"/>
    <property type="molecule type" value="Genomic_DNA"/>
</dbReference>
<evidence type="ECO:0000256" key="7">
    <source>
        <dbReference type="ARBA" id="ARBA00023139"/>
    </source>
</evidence>
<evidence type="ECO:0000256" key="2">
    <source>
        <dbReference type="ARBA" id="ARBA00004193"/>
    </source>
</evidence>
<dbReference type="RefSeq" id="WP_170132937.1">
    <property type="nucleotide sequence ID" value="NZ_QPJJ01000005.1"/>
</dbReference>
<feature type="transmembrane region" description="Helical" evidence="9">
    <location>
        <begin position="70"/>
        <end position="89"/>
    </location>
</feature>
<keyword evidence="5" id="KW-0813">Transport</keyword>
<dbReference type="PANTHER" id="PTHR30570">
    <property type="entry name" value="PERIPLASMIC PHOSPHATE BINDING COMPONENT OF PHOSPHATE ABC TRANSPORTER"/>
    <property type="match status" value="1"/>
</dbReference>
<evidence type="ECO:0000313" key="11">
    <source>
        <dbReference type="EMBL" id="RCW72019.1"/>
    </source>
</evidence>
<keyword evidence="9" id="KW-0812">Transmembrane</keyword>
<comment type="caution">
    <text evidence="11">The sequence shown here is derived from an EMBL/GenBank/DDBJ whole genome shotgun (WGS) entry which is preliminary data.</text>
</comment>
<feature type="transmembrane region" description="Helical" evidence="9">
    <location>
        <begin position="7"/>
        <end position="30"/>
    </location>
</feature>
<dbReference type="Proteomes" id="UP000252585">
    <property type="component" value="Unassembled WGS sequence"/>
</dbReference>
<comment type="subcellular location">
    <subcellularLocation>
        <location evidence="2">Cell membrane</location>
        <topology evidence="2">Lipid-anchor</topology>
    </subcellularLocation>
</comment>
<gene>
    <name evidence="11" type="ORF">DFR57_105204</name>
</gene>
<dbReference type="InterPro" id="IPR024370">
    <property type="entry name" value="PBP_domain"/>
</dbReference>
<evidence type="ECO:0000259" key="10">
    <source>
        <dbReference type="Pfam" id="PF12849"/>
    </source>
</evidence>
<sequence length="389" mass="43482">MNQIGKVIVSLVLTGAMIFISFTMIIGAAFTGLGEYPIMFIFVVALTTIIITNCAIFMKGTKKNLKKFTLFFYSVATVILISYVSYQVYQDKLEIVSNQDVDLESYQPASDNDKLVSLDSEPTISITENLPVLVGATALYPLYAAFVKAVYPEGDYNLEDDENIVLASQTGNAYQNLFRGEVDIIFTAGPSERQEKQAENRNVSLDLTPIGKEAFVFFVHADNPVTELTVKEVQAIYSGEITNWNQVGGKDEEIRAFQRPADSGSQTMLEKVMDGKRLMEPPTDEIVSGMGGIIRETANYKNKTDAIGFTFRYFASEMVDKGKIKFVQIDGIDPNKENINNDTYPFTAEFYAITRTDYDNNNIPLLIDWITSEQGQQIIEKTGYVPLKQ</sequence>
<dbReference type="PANTHER" id="PTHR30570:SF1">
    <property type="entry name" value="PHOSPHATE-BINDING PROTEIN PSTS"/>
    <property type="match status" value="1"/>
</dbReference>
<evidence type="ECO:0000256" key="3">
    <source>
        <dbReference type="ARBA" id="ARBA00008725"/>
    </source>
</evidence>
<organism evidence="11 12">
    <name type="scientific">Saliterribacillus persicus</name>
    <dbReference type="NCBI Taxonomy" id="930114"/>
    <lineage>
        <taxon>Bacteria</taxon>
        <taxon>Bacillati</taxon>
        <taxon>Bacillota</taxon>
        <taxon>Bacilli</taxon>
        <taxon>Bacillales</taxon>
        <taxon>Bacillaceae</taxon>
        <taxon>Saliterribacillus</taxon>
    </lineage>
</organism>
<evidence type="ECO:0000256" key="6">
    <source>
        <dbReference type="ARBA" id="ARBA00022729"/>
    </source>
</evidence>
<evidence type="ECO:0000256" key="4">
    <source>
        <dbReference type="ARBA" id="ARBA00011529"/>
    </source>
</evidence>
<accession>A0A368XX10</accession>
<keyword evidence="9" id="KW-0472">Membrane</keyword>
<name>A0A368XX10_9BACI</name>
<reference evidence="11 12" key="1">
    <citation type="submission" date="2018-07" db="EMBL/GenBank/DDBJ databases">
        <title>Genomic Encyclopedia of Type Strains, Phase IV (KMG-IV): sequencing the most valuable type-strain genomes for metagenomic binning, comparative biology and taxonomic classification.</title>
        <authorList>
            <person name="Goeker M."/>
        </authorList>
    </citation>
    <scope>NUCLEOTIDE SEQUENCE [LARGE SCALE GENOMIC DNA]</scope>
    <source>
        <strain evidence="11 12">DSM 27696</strain>
    </source>
</reference>
<evidence type="ECO:0000256" key="8">
    <source>
        <dbReference type="ARBA" id="ARBA00023288"/>
    </source>
</evidence>
<comment type="subunit">
    <text evidence="4">The complex is composed of two ATP-binding proteins (PstB), two transmembrane proteins (PstC and PstA) and a solute-binding protein (PstS).</text>
</comment>
<dbReference type="InterPro" id="IPR050811">
    <property type="entry name" value="Phosphate_ABC_transporter"/>
</dbReference>
<keyword evidence="7" id="KW-0564">Palmitate</keyword>
<dbReference type="SUPFAM" id="SSF53850">
    <property type="entry name" value="Periplasmic binding protein-like II"/>
    <property type="match status" value="1"/>
</dbReference>
<dbReference type="GO" id="GO:0006817">
    <property type="term" value="P:phosphate ion transport"/>
    <property type="evidence" value="ECO:0007669"/>
    <property type="project" value="UniProtKB-KW"/>
</dbReference>
<feature type="domain" description="PBP" evidence="10">
    <location>
        <begin position="134"/>
        <end position="371"/>
    </location>
</feature>
<keyword evidence="8" id="KW-0449">Lipoprotein</keyword>
<dbReference type="Gene3D" id="3.40.190.10">
    <property type="entry name" value="Periplasmic binding protein-like II"/>
    <property type="match status" value="2"/>
</dbReference>
<dbReference type="Pfam" id="PF12849">
    <property type="entry name" value="PBP_like_2"/>
    <property type="match status" value="1"/>
</dbReference>
<evidence type="ECO:0000313" key="12">
    <source>
        <dbReference type="Proteomes" id="UP000252585"/>
    </source>
</evidence>
<keyword evidence="6" id="KW-0732">Signal</keyword>